<evidence type="ECO:0000313" key="2">
    <source>
        <dbReference type="Proteomes" id="UP000000552"/>
    </source>
</evidence>
<gene>
    <name evidence="1" type="ordered locus">mll2286</name>
</gene>
<protein>
    <submittedName>
        <fullName evidence="1">Mll2286 protein</fullName>
    </submittedName>
</protein>
<evidence type="ECO:0000313" key="1">
    <source>
        <dbReference type="EMBL" id="BAB49451.1"/>
    </source>
</evidence>
<dbReference type="eggNOG" id="COG5635">
    <property type="taxonomic scope" value="Bacteria"/>
</dbReference>
<dbReference type="KEGG" id="mlo:mll2286"/>
<organism evidence="1 2">
    <name type="scientific">Mesorhizobium japonicum (strain LMG 29417 / CECT 9101 / MAFF 303099)</name>
    <name type="common">Mesorhizobium loti (strain MAFF 303099)</name>
    <dbReference type="NCBI Taxonomy" id="266835"/>
    <lineage>
        <taxon>Bacteria</taxon>
        <taxon>Pseudomonadati</taxon>
        <taxon>Pseudomonadota</taxon>
        <taxon>Alphaproteobacteria</taxon>
        <taxon>Hyphomicrobiales</taxon>
        <taxon>Phyllobacteriaceae</taxon>
        <taxon>Mesorhizobium</taxon>
    </lineage>
</organism>
<dbReference type="Proteomes" id="UP000000552">
    <property type="component" value="Chromosome"/>
</dbReference>
<dbReference type="PATRIC" id="fig|266835.9.peg.1836"/>
<dbReference type="HOGENOM" id="CLU_006178_0_0_5"/>
<dbReference type="EMBL" id="BA000012">
    <property type="protein sequence ID" value="BAB49451.1"/>
    <property type="molecule type" value="Genomic_DNA"/>
</dbReference>
<proteinExistence type="predicted"/>
<reference evidence="1 2" key="1">
    <citation type="journal article" date="2000" name="DNA Res.">
        <title>Complete genome structure of the nitrogen-fixing symbiotic bacterium Mesorhizobium loti.</title>
        <authorList>
            <person name="Kaneko T."/>
            <person name="Nakamura Y."/>
            <person name="Sato S."/>
            <person name="Asamizu E."/>
            <person name="Kato T."/>
            <person name="Sasamoto S."/>
            <person name="Watanabe A."/>
            <person name="Idesawa K."/>
            <person name="Ishikawa A."/>
            <person name="Kawashima K."/>
            <person name="Kimura T."/>
            <person name="Kishida Y."/>
            <person name="Kiyokawa C."/>
            <person name="Kohara M."/>
            <person name="Matsumoto M."/>
            <person name="Matsuno A."/>
            <person name="Mochizuki Y."/>
            <person name="Nakayama S."/>
            <person name="Nakazaki N."/>
            <person name="Shimpo S."/>
            <person name="Sugimoto M."/>
            <person name="Takeuchi C."/>
            <person name="Yamada M."/>
            <person name="Tabata S."/>
        </authorList>
    </citation>
    <scope>NUCLEOTIDE SEQUENCE [LARGE SCALE GENOMIC DNA]</scope>
    <source>
        <strain evidence="2">LMG 29417 / CECT 9101 / MAFF 303099</strain>
    </source>
</reference>
<accession>Q98IR5</accession>
<sequence length="1346" mass="148729">MLSFASIVSRMTRTVRQTNAPYDKPEEARPRLFSDFESAPNIVLLGDPGAGKSYLFREAAHAEGVRSITARAFLVTPPTKLAGKVLFIDGLDERRTGRGDLDTVGQVVEKLFAIGPAKVRISCRAPDWLGDSDLAAFGPYFDQMGTPPVLLLQKLSHDEQRAVLAAQGVEPGDADSFLVEAERRGLSDFLENPQNLIMLSRAVQTGSWPKTRRELFELSTGLMLQEFDKDHARKGVGVFSAAELRDAAGGICAARLIADVEAISLTEQEGTLESPGYRSLTFLDPAKAQAALGRRVFVAGPEAETVDYAHRTTAEYLAAAFLAQKVRDGLPFGRVMALMGVDGHPASELRGLHAWLAIHLPEHADELIETDPYGVLAYGDAASLSPSSCMALLRSLGRLSKSDPWFRSGNWDAPPIGALSRPDMVEEFRAILNDPDAGFGIRSVVIDALRLGTPHAELQRDLVSVISGDAPYSERVHALEALLRLGEEGKSAIVAAFRTRLGKTANDLRLRAEIIEQLYGNPFGHADVVQLVNDTLQGEEDFLATGTLWVLADSIPVADLPSLLDGIATPQQNEYGQHNRRHSEVATLFTRSLVRAWREPGPFDAERALRWLHKRLAFDDDSQVQELRDAIIETPENLEAMASHFFGTLVADSERWQKYSTFQRSTLQALPSGPLLRIVVEQLTAAEDGSARRAFFYELALTLCYRVEQPRAGEMFGALYELAEREPSLKPIRAASVKSDLYDGYFKGRKDRQAENDAARESQRAEFAQKVEAIRSGADLGWLNHLGKIYFGLYNDVDRSLEPRDRVAAWVGENHIDSALAGLRAALSRNDLPTFADVMALAAAHKRRDWWHALVAGLNERWAIGEGFAGLTDDFLKAILVFDLANPGFVNRDETATQLHQPWKDGLVKQHSDLARDAYLALARLRLSAEELGVDGLHELLTAAAFEPYRKDIALELLRDFPNANLFRLGDMLDAITKLPNARAEFLALAANVVLGTAANNEPRYAMWLAAAYLLSPAQFADRVEAFARNHPAIIFQLRDRSGFASGGQATETALSLPQLEFMARLTGTLFPEAPYPSGGWSGDTNAWDAAEYCRKLFDTISAQPTEAATLALERLVANTELASYKPHMLHALANQRKRRRDVEYDRPNWPRTVAALSNGPPATVADLQALVIDQLRDLKKRIERENTDIFKQFWNIDAHAKPVDPRPEEACRDDLLTLMRPPLQALGIISEPEGHMVRDKRADIAVSIAAHKILCELKRDNHPELWTAAIGQLDRFYTPDPGAKGFGIYCVFWFGDKRKGAIPAPPEGLSRPTSADELEQMLKYLLPENSKNRIAIIVIDVSGEV</sequence>
<name>Q98IR5_RHILO</name>